<name>A0A6J4R431_9ACTN</name>
<dbReference type="EMBL" id="CADCVE010000094">
    <property type="protein sequence ID" value="CAA9463632.1"/>
    <property type="molecule type" value="Genomic_DNA"/>
</dbReference>
<gene>
    <name evidence="1" type="ORF">AVDCRST_MAG28-3779</name>
</gene>
<proteinExistence type="predicted"/>
<accession>A0A6J4R431</accession>
<organism evidence="1">
    <name type="scientific">uncultured Rubrobacteraceae bacterium</name>
    <dbReference type="NCBI Taxonomy" id="349277"/>
    <lineage>
        <taxon>Bacteria</taxon>
        <taxon>Bacillati</taxon>
        <taxon>Actinomycetota</taxon>
        <taxon>Rubrobacteria</taxon>
        <taxon>Rubrobacterales</taxon>
        <taxon>Rubrobacteraceae</taxon>
        <taxon>environmental samples</taxon>
    </lineage>
</organism>
<evidence type="ECO:0000313" key="1">
    <source>
        <dbReference type="EMBL" id="CAA9463632.1"/>
    </source>
</evidence>
<protein>
    <submittedName>
        <fullName evidence="1">Uncharacterized protein</fullName>
    </submittedName>
</protein>
<dbReference type="AlphaFoldDB" id="A0A6J4R431"/>
<sequence>MPGPEPGGNPSLGYEFAQESEAQHHAAELDRRFTKEELLGLRVYRIRWNGNYLVEATFAEDMPDARVNDARALLGESGVAVHPDDLTDYKRATRGDPGGLPDWIKRFFGGA</sequence>
<reference evidence="1" key="1">
    <citation type="submission" date="2020-02" db="EMBL/GenBank/DDBJ databases">
        <authorList>
            <person name="Meier V. D."/>
        </authorList>
    </citation>
    <scope>NUCLEOTIDE SEQUENCE</scope>
    <source>
        <strain evidence="1">AVDCRST_MAG28</strain>
    </source>
</reference>